<accession>A0ABZ2CNF5</accession>
<evidence type="ECO:0000313" key="1">
    <source>
        <dbReference type="EMBL" id="WVX83283.1"/>
    </source>
</evidence>
<dbReference type="RefSeq" id="WP_338452169.1">
    <property type="nucleotide sequence ID" value="NZ_CP137640.1"/>
</dbReference>
<keyword evidence="2" id="KW-1185">Reference proteome</keyword>
<evidence type="ECO:0000313" key="2">
    <source>
        <dbReference type="Proteomes" id="UP001357223"/>
    </source>
</evidence>
<organism evidence="1 2">
    <name type="scientific">Niallia oryzisoli</name>
    <dbReference type="NCBI Taxonomy" id="1737571"/>
    <lineage>
        <taxon>Bacteria</taxon>
        <taxon>Bacillati</taxon>
        <taxon>Bacillota</taxon>
        <taxon>Bacilli</taxon>
        <taxon>Bacillales</taxon>
        <taxon>Bacillaceae</taxon>
        <taxon>Niallia</taxon>
    </lineage>
</organism>
<proteinExistence type="predicted"/>
<dbReference type="Proteomes" id="UP001357223">
    <property type="component" value="Chromosome"/>
</dbReference>
<sequence>MLKTTKKLINEQEVIWILKEIVEKSYEEIKDEEVLLCLECADVDLEIATSNHFEFQEAIKKNFELDKFGEILDYDGYRQLMYELYDYFIELHISSGFFDFFPEGEYEVEGEMILSDSDIIAPKGKFYAPFEHALLNNKS</sequence>
<reference evidence="1 2" key="1">
    <citation type="submission" date="2023-10" db="EMBL/GenBank/DDBJ databases">
        <title>Niallia locisalis sp.nov. isolated from a salt pond sample.</title>
        <authorList>
            <person name="Li X.-J."/>
            <person name="Dong L."/>
        </authorList>
    </citation>
    <scope>NUCLEOTIDE SEQUENCE [LARGE SCALE GENOMIC DNA]</scope>
    <source>
        <strain evidence="1 2">DSM 29761</strain>
    </source>
</reference>
<protein>
    <submittedName>
        <fullName evidence="1">Uncharacterized protein</fullName>
    </submittedName>
</protein>
<dbReference type="EMBL" id="CP137640">
    <property type="protein sequence ID" value="WVX83283.1"/>
    <property type="molecule type" value="Genomic_DNA"/>
</dbReference>
<gene>
    <name evidence="1" type="ORF">R4Z09_09955</name>
</gene>
<name>A0ABZ2CNF5_9BACI</name>